<keyword evidence="5 11" id="KW-0812">Transmembrane</keyword>
<evidence type="ECO:0000256" key="1">
    <source>
        <dbReference type="ARBA" id="ARBA00022475"/>
    </source>
</evidence>
<keyword evidence="3 11" id="KW-0328">Glycosyltransferase</keyword>
<feature type="domain" description="Glycosyl transferase family 51" evidence="13">
    <location>
        <begin position="72"/>
        <end position="221"/>
    </location>
</feature>
<feature type="transmembrane region" description="Helical" evidence="11">
    <location>
        <begin position="30"/>
        <end position="55"/>
    </location>
</feature>
<keyword evidence="2 11" id="KW-0997">Cell inner membrane</keyword>
<dbReference type="EMBL" id="JAEMUK010000009">
    <property type="protein sequence ID" value="MBJ7542899.1"/>
    <property type="molecule type" value="Genomic_DNA"/>
</dbReference>
<evidence type="ECO:0000256" key="9">
    <source>
        <dbReference type="ARBA" id="ARBA00023136"/>
    </source>
</evidence>
<keyword evidence="10 11" id="KW-0961">Cell wall biogenesis/degradation</keyword>
<evidence type="ECO:0000256" key="8">
    <source>
        <dbReference type="ARBA" id="ARBA00022989"/>
    </source>
</evidence>
<dbReference type="GO" id="GO:0016763">
    <property type="term" value="F:pentosyltransferase activity"/>
    <property type="evidence" value="ECO:0007669"/>
    <property type="project" value="InterPro"/>
</dbReference>
<dbReference type="UniPathway" id="UPA00219"/>
<dbReference type="AlphaFoldDB" id="A0A8I1GDE8"/>
<dbReference type="PANTHER" id="PTHR30400">
    <property type="entry name" value="MONOFUNCTIONAL BIOSYNTHETIC PEPTIDOGLYCAN TRANSGLYCOSYLASE"/>
    <property type="match status" value="1"/>
</dbReference>
<feature type="region of interest" description="Disordered" evidence="12">
    <location>
        <begin position="238"/>
        <end position="261"/>
    </location>
</feature>
<dbReference type="SUPFAM" id="SSF53955">
    <property type="entry name" value="Lysozyme-like"/>
    <property type="match status" value="1"/>
</dbReference>
<dbReference type="EC" id="2.4.99.28" evidence="11"/>
<comment type="caution">
    <text evidence="14">The sequence shown here is derived from an EMBL/GenBank/DDBJ whole genome shotgun (WGS) entry which is preliminary data.</text>
</comment>
<dbReference type="GO" id="GO:0071555">
    <property type="term" value="P:cell wall organization"/>
    <property type="evidence" value="ECO:0007669"/>
    <property type="project" value="UniProtKB-KW"/>
</dbReference>
<accession>A0A8I1GDE8</accession>
<comment type="subcellular location">
    <subcellularLocation>
        <location evidence="11">Cell inner membrane</location>
        <topology evidence="11">Single-pass membrane protein</topology>
    </subcellularLocation>
</comment>
<feature type="compositionally biased region" description="Acidic residues" evidence="12">
    <location>
        <begin position="248"/>
        <end position="261"/>
    </location>
</feature>
<sequence>MTDLAPKTFERLAEATRPHNGRERGWRGRALRIVLIALGVFLLAPYVLTLVYAVVNPPLSALMARQALLGRPVAHEWRDLDEISPNLIAQVIVSEDGRFCQHHGVDWQALDKAVDAVKAGKPKGGGSTITMQTAKNLFLWSDPAWLRKPFEIPLASFMDAVLGKRRVMEIYLNIVEWAPGVYGAQAAARHHFKISAEDLTMQQAAQLAAALPNPKRRNAGKPGPRVAALANRLRVRAARESDNSFCVLEEEEPAEDEASQE</sequence>
<protein>
    <recommendedName>
        <fullName evidence="11">Biosynthetic peptidoglycan transglycosylase</fullName>
        <ecNumber evidence="11">2.4.99.28</ecNumber>
    </recommendedName>
    <alternativeName>
        <fullName evidence="11">Glycan polymerase</fullName>
    </alternativeName>
    <alternativeName>
        <fullName evidence="11">Peptidoglycan glycosyltransferase MtgA</fullName>
        <shortName evidence="11">PGT</shortName>
    </alternativeName>
</protein>
<evidence type="ECO:0000313" key="14">
    <source>
        <dbReference type="EMBL" id="MBJ7542899.1"/>
    </source>
</evidence>
<evidence type="ECO:0000256" key="3">
    <source>
        <dbReference type="ARBA" id="ARBA00022676"/>
    </source>
</evidence>
<keyword evidence="15" id="KW-1185">Reference proteome</keyword>
<keyword evidence="1 11" id="KW-1003">Cell membrane</keyword>
<keyword evidence="7 11" id="KW-0573">Peptidoglycan synthesis</keyword>
<dbReference type="InterPro" id="IPR023346">
    <property type="entry name" value="Lysozyme-like_dom_sf"/>
</dbReference>
<comment type="similarity">
    <text evidence="11">Belongs to the glycosyltransferase 51 family.</text>
</comment>
<dbReference type="NCBIfam" id="TIGR02070">
    <property type="entry name" value="mono_pep_trsgly"/>
    <property type="match status" value="1"/>
</dbReference>
<comment type="function">
    <text evidence="11">Peptidoglycan polymerase that catalyzes glycan chain elongation from lipid-linked precursors.</text>
</comment>
<dbReference type="PANTHER" id="PTHR30400:SF0">
    <property type="entry name" value="BIOSYNTHETIC PEPTIDOGLYCAN TRANSGLYCOSYLASE"/>
    <property type="match status" value="1"/>
</dbReference>
<proteinExistence type="inferred from homology"/>
<evidence type="ECO:0000256" key="10">
    <source>
        <dbReference type="ARBA" id="ARBA00023316"/>
    </source>
</evidence>
<dbReference type="GO" id="GO:0008360">
    <property type="term" value="P:regulation of cell shape"/>
    <property type="evidence" value="ECO:0007669"/>
    <property type="project" value="UniProtKB-KW"/>
</dbReference>
<evidence type="ECO:0000256" key="4">
    <source>
        <dbReference type="ARBA" id="ARBA00022679"/>
    </source>
</evidence>
<reference evidence="14 15" key="1">
    <citation type="submission" date="2020-12" db="EMBL/GenBank/DDBJ databases">
        <title>Revised draft genomes of Rhodomicrobium vannielii ATCC 17100 and Rhodomicrobium udaipurense JA643.</title>
        <authorList>
            <person name="Conners E.M."/>
            <person name="Davenport E.J."/>
            <person name="Bose A."/>
        </authorList>
    </citation>
    <scope>NUCLEOTIDE SEQUENCE [LARGE SCALE GENOMIC DNA]</scope>
    <source>
        <strain evidence="14 15">JA643</strain>
    </source>
</reference>
<evidence type="ECO:0000259" key="13">
    <source>
        <dbReference type="Pfam" id="PF00912"/>
    </source>
</evidence>
<dbReference type="InterPro" id="IPR036950">
    <property type="entry name" value="PBP_transglycosylase"/>
</dbReference>
<dbReference type="HAMAP" id="MF_00766">
    <property type="entry name" value="PGT_MtgA"/>
    <property type="match status" value="1"/>
</dbReference>
<organism evidence="14 15">
    <name type="scientific">Rhodomicrobium udaipurense</name>
    <dbReference type="NCBI Taxonomy" id="1202716"/>
    <lineage>
        <taxon>Bacteria</taxon>
        <taxon>Pseudomonadati</taxon>
        <taxon>Pseudomonadota</taxon>
        <taxon>Alphaproteobacteria</taxon>
        <taxon>Hyphomicrobiales</taxon>
        <taxon>Hyphomicrobiaceae</taxon>
        <taxon>Rhodomicrobium</taxon>
    </lineage>
</organism>
<dbReference type="GO" id="GO:0009252">
    <property type="term" value="P:peptidoglycan biosynthetic process"/>
    <property type="evidence" value="ECO:0007669"/>
    <property type="project" value="UniProtKB-UniRule"/>
</dbReference>
<keyword evidence="8 11" id="KW-1133">Transmembrane helix</keyword>
<dbReference type="Proteomes" id="UP000623250">
    <property type="component" value="Unassembled WGS sequence"/>
</dbReference>
<dbReference type="GO" id="GO:0009274">
    <property type="term" value="C:peptidoglycan-based cell wall"/>
    <property type="evidence" value="ECO:0007669"/>
    <property type="project" value="InterPro"/>
</dbReference>
<comment type="pathway">
    <text evidence="11">Cell wall biogenesis; peptidoglycan biosynthesis.</text>
</comment>
<evidence type="ECO:0000256" key="7">
    <source>
        <dbReference type="ARBA" id="ARBA00022984"/>
    </source>
</evidence>
<evidence type="ECO:0000256" key="2">
    <source>
        <dbReference type="ARBA" id="ARBA00022519"/>
    </source>
</evidence>
<evidence type="ECO:0000256" key="6">
    <source>
        <dbReference type="ARBA" id="ARBA00022960"/>
    </source>
</evidence>
<gene>
    <name evidence="11 14" type="primary">mtgA</name>
    <name evidence="14" type="ORF">JDN41_04935</name>
</gene>
<keyword evidence="9 11" id="KW-0472">Membrane</keyword>
<evidence type="ECO:0000256" key="11">
    <source>
        <dbReference type="HAMAP-Rule" id="MF_00766"/>
    </source>
</evidence>
<dbReference type="Gene3D" id="1.10.3810.10">
    <property type="entry name" value="Biosynthetic peptidoglycan transglycosylase-like"/>
    <property type="match status" value="1"/>
</dbReference>
<dbReference type="GO" id="GO:0008955">
    <property type="term" value="F:peptidoglycan glycosyltransferase activity"/>
    <property type="evidence" value="ECO:0007669"/>
    <property type="project" value="UniProtKB-UniRule"/>
</dbReference>
<name>A0A8I1GDE8_9HYPH</name>
<dbReference type="Pfam" id="PF00912">
    <property type="entry name" value="Transgly"/>
    <property type="match status" value="1"/>
</dbReference>
<dbReference type="RefSeq" id="WP_081796742.1">
    <property type="nucleotide sequence ID" value="NZ_JAEMUK010000009.1"/>
</dbReference>
<keyword evidence="6 11" id="KW-0133">Cell shape</keyword>
<keyword evidence="4 11" id="KW-0808">Transferase</keyword>
<dbReference type="InterPro" id="IPR011812">
    <property type="entry name" value="Pep_trsgly"/>
</dbReference>
<comment type="catalytic activity">
    <reaction evidence="11">
        <text>[GlcNAc-(1-&gt;4)-Mur2Ac(oyl-L-Ala-gamma-D-Glu-L-Lys-D-Ala-D-Ala)](n)-di-trans,octa-cis-undecaprenyl diphosphate + beta-D-GlcNAc-(1-&gt;4)-Mur2Ac(oyl-L-Ala-gamma-D-Glu-L-Lys-D-Ala-D-Ala)-di-trans,octa-cis-undecaprenyl diphosphate = [GlcNAc-(1-&gt;4)-Mur2Ac(oyl-L-Ala-gamma-D-Glu-L-Lys-D-Ala-D-Ala)](n+1)-di-trans,octa-cis-undecaprenyl diphosphate + di-trans,octa-cis-undecaprenyl diphosphate + H(+)</text>
        <dbReference type="Rhea" id="RHEA:23708"/>
        <dbReference type="Rhea" id="RHEA-COMP:9602"/>
        <dbReference type="Rhea" id="RHEA-COMP:9603"/>
        <dbReference type="ChEBI" id="CHEBI:15378"/>
        <dbReference type="ChEBI" id="CHEBI:58405"/>
        <dbReference type="ChEBI" id="CHEBI:60033"/>
        <dbReference type="ChEBI" id="CHEBI:78435"/>
        <dbReference type="EC" id="2.4.99.28"/>
    </reaction>
</comment>
<evidence type="ECO:0000256" key="5">
    <source>
        <dbReference type="ARBA" id="ARBA00022692"/>
    </source>
</evidence>
<evidence type="ECO:0000313" key="15">
    <source>
        <dbReference type="Proteomes" id="UP000623250"/>
    </source>
</evidence>
<dbReference type="GO" id="GO:0005886">
    <property type="term" value="C:plasma membrane"/>
    <property type="evidence" value="ECO:0007669"/>
    <property type="project" value="UniProtKB-SubCell"/>
</dbReference>
<dbReference type="InterPro" id="IPR001264">
    <property type="entry name" value="Glyco_trans_51"/>
</dbReference>
<evidence type="ECO:0000256" key="12">
    <source>
        <dbReference type="SAM" id="MobiDB-lite"/>
    </source>
</evidence>